<dbReference type="AlphaFoldDB" id="A0A382YQD7"/>
<evidence type="ECO:0000313" key="1">
    <source>
        <dbReference type="EMBL" id="SVD84728.1"/>
    </source>
</evidence>
<dbReference type="EMBL" id="UINC01177212">
    <property type="protein sequence ID" value="SVD84728.1"/>
    <property type="molecule type" value="Genomic_DNA"/>
</dbReference>
<proteinExistence type="predicted"/>
<accession>A0A382YQD7</accession>
<protein>
    <submittedName>
        <fullName evidence="1">Uncharacterized protein</fullName>
    </submittedName>
</protein>
<sequence length="116" mass="13120">MLKSLATNLLFIIAAVLMSGQDIGAQRLSYSSGQNISPGYEGWEVDADGSRWFVFGYMNRNWDEEPDISVGPENMFSPGDADVGQPTHFLPRRNRFVFRVPIPEDFGQDDEMVWTL</sequence>
<name>A0A382YQD7_9ZZZZ</name>
<organism evidence="1">
    <name type="scientific">marine metagenome</name>
    <dbReference type="NCBI Taxonomy" id="408172"/>
    <lineage>
        <taxon>unclassified sequences</taxon>
        <taxon>metagenomes</taxon>
        <taxon>ecological metagenomes</taxon>
    </lineage>
</organism>
<reference evidence="1" key="1">
    <citation type="submission" date="2018-05" db="EMBL/GenBank/DDBJ databases">
        <authorList>
            <person name="Lanie J.A."/>
            <person name="Ng W.-L."/>
            <person name="Kazmierczak K.M."/>
            <person name="Andrzejewski T.M."/>
            <person name="Davidsen T.M."/>
            <person name="Wayne K.J."/>
            <person name="Tettelin H."/>
            <person name="Glass J.I."/>
            <person name="Rusch D."/>
            <person name="Podicherti R."/>
            <person name="Tsui H.-C.T."/>
            <person name="Winkler M.E."/>
        </authorList>
    </citation>
    <scope>NUCLEOTIDE SEQUENCE</scope>
</reference>
<gene>
    <name evidence="1" type="ORF">METZ01_LOCUS437582</name>
</gene>
<feature type="non-terminal residue" evidence="1">
    <location>
        <position position="116"/>
    </location>
</feature>